<dbReference type="STRING" id="55207.KP22_16465"/>
<organism evidence="8 11">
    <name type="scientific">Pectobacterium betavasculorum</name>
    <dbReference type="NCBI Taxonomy" id="55207"/>
    <lineage>
        <taxon>Bacteria</taxon>
        <taxon>Pseudomonadati</taxon>
        <taxon>Pseudomonadota</taxon>
        <taxon>Gammaproteobacteria</taxon>
        <taxon>Enterobacterales</taxon>
        <taxon>Pectobacteriaceae</taxon>
        <taxon>Pectobacterium</taxon>
    </lineage>
</organism>
<evidence type="ECO:0000313" key="11">
    <source>
        <dbReference type="Proteomes" id="UP000032874"/>
    </source>
</evidence>
<dbReference type="NCBIfam" id="NF006990">
    <property type="entry name" value="PRK09455.1"/>
    <property type="match status" value="1"/>
</dbReference>
<dbReference type="Gene3D" id="2.50.20.10">
    <property type="entry name" value="Lipoprotein localisation LolA/LolB/LppX"/>
    <property type="match status" value="1"/>
</dbReference>
<feature type="domain" description="MucB/RseB N-terminal" evidence="6">
    <location>
        <begin position="28"/>
        <end position="210"/>
    </location>
</feature>
<evidence type="ECO:0000259" key="7">
    <source>
        <dbReference type="Pfam" id="PF17188"/>
    </source>
</evidence>
<dbReference type="Proteomes" id="UP000032874">
    <property type="component" value="Unassembled WGS sequence"/>
</dbReference>
<evidence type="ECO:0000313" key="8">
    <source>
        <dbReference type="EMBL" id="KFX03307.1"/>
    </source>
</evidence>
<dbReference type="GO" id="GO:0045152">
    <property type="term" value="F:antisigma factor binding"/>
    <property type="evidence" value="ECO:0007669"/>
    <property type="project" value="TreeGrafter"/>
</dbReference>
<gene>
    <name evidence="8" type="primary">rseB</name>
    <name evidence="9" type="ORF">JV35_20090</name>
    <name evidence="8" type="ORF">KP22_16465</name>
</gene>
<dbReference type="PANTHER" id="PTHR38782:SF1">
    <property type="entry name" value="SIGMA-E FACTOR REGULATORY PROTEIN RSEB"/>
    <property type="match status" value="1"/>
</dbReference>
<evidence type="ECO:0000256" key="3">
    <source>
        <dbReference type="ARBA" id="ARBA00022729"/>
    </source>
</evidence>
<evidence type="ECO:0000256" key="1">
    <source>
        <dbReference type="ARBA" id="ARBA00004418"/>
    </source>
</evidence>
<dbReference type="EMBL" id="JQHL01000023">
    <property type="protein sequence ID" value="KFX13027.1"/>
    <property type="molecule type" value="Genomic_DNA"/>
</dbReference>
<dbReference type="InterPro" id="IPR038484">
    <property type="entry name" value="MucB/RseB_C_sf"/>
</dbReference>
<dbReference type="Gene3D" id="3.30.200.100">
    <property type="entry name" value="MucB/RseB, C-terminal domain"/>
    <property type="match status" value="1"/>
</dbReference>
<feature type="chain" id="PRO_5001890826" evidence="5">
    <location>
        <begin position="24"/>
        <end position="320"/>
    </location>
</feature>
<keyword evidence="4" id="KW-0574">Periplasm</keyword>
<dbReference type="InterPro" id="IPR033434">
    <property type="entry name" value="MucB/RseB_N"/>
</dbReference>
<dbReference type="Pfam" id="PF17188">
    <property type="entry name" value="MucB_RseB_C"/>
    <property type="match status" value="1"/>
</dbReference>
<evidence type="ECO:0000259" key="6">
    <source>
        <dbReference type="Pfam" id="PF03888"/>
    </source>
</evidence>
<protein>
    <submittedName>
        <fullName evidence="8">Anti-sigma E factor</fullName>
    </submittedName>
</protein>
<dbReference type="eggNOG" id="COG3026">
    <property type="taxonomic scope" value="Bacteria"/>
</dbReference>
<dbReference type="EMBL" id="JQHM01000009">
    <property type="protein sequence ID" value="KFX03307.1"/>
    <property type="molecule type" value="Genomic_DNA"/>
</dbReference>
<comment type="similarity">
    <text evidence="2">Belongs to the RseB family.</text>
</comment>
<proteinExistence type="inferred from homology"/>
<sequence length="320" mass="35827">MKRVWSAVCFLIGSLFYSTFAPAQNVEPGALLQQMNSAVRSLNYEISFINITLQGFESVRYRHAVVNNRSLAQLLFMDGPRREILQRGNEVSYFDPGFEPFTLASDHIVDSLPSLVFADFQKLSPYYDFIPADGRVRIADRLASGIRVISRDGTRYSYMVWIDAESKLPLRIDLQDRNGDKRLEQFLTTSLIVDDDVVSVMRPLEGIKLPPVLPTPATEKGDFTWEPEWLPAGMKALSHSKKVLPGSSIPIETRLYSDGLFSFSINISPSSDVSEEQSLLTGRRSIHTVMRGNREITVVGDIPPSTAKRVADSIVLKAQP</sequence>
<dbReference type="GO" id="GO:0030288">
    <property type="term" value="C:outer membrane-bounded periplasmic space"/>
    <property type="evidence" value="ECO:0007669"/>
    <property type="project" value="TreeGrafter"/>
</dbReference>
<keyword evidence="10" id="KW-1185">Reference proteome</keyword>
<name>A0A093SC93_9GAMM</name>
<feature type="domain" description="MucB/RseB C-terminal" evidence="7">
    <location>
        <begin position="221"/>
        <end position="314"/>
    </location>
</feature>
<accession>A0A093SC93</accession>
<comment type="caution">
    <text evidence="8">The sequence shown here is derived from an EMBL/GenBank/DDBJ whole genome shotgun (WGS) entry which is preliminary data.</text>
</comment>
<dbReference type="PANTHER" id="PTHR38782">
    <property type="match status" value="1"/>
</dbReference>
<feature type="signal peptide" evidence="5">
    <location>
        <begin position="1"/>
        <end position="23"/>
    </location>
</feature>
<dbReference type="OrthoDB" id="7067274at2"/>
<dbReference type="Pfam" id="PF03888">
    <property type="entry name" value="MucB_RseB"/>
    <property type="match status" value="1"/>
</dbReference>
<dbReference type="RefSeq" id="WP_039308761.1">
    <property type="nucleotide sequence ID" value="NZ_JAODTE010000021.1"/>
</dbReference>
<evidence type="ECO:0000256" key="5">
    <source>
        <dbReference type="SAM" id="SignalP"/>
    </source>
</evidence>
<dbReference type="InterPro" id="IPR033436">
    <property type="entry name" value="MucB/RseB_C"/>
</dbReference>
<keyword evidence="3 5" id="KW-0732">Signal</keyword>
<evidence type="ECO:0000256" key="4">
    <source>
        <dbReference type="ARBA" id="ARBA00022764"/>
    </source>
</evidence>
<evidence type="ECO:0000313" key="9">
    <source>
        <dbReference type="EMBL" id="KFX13027.1"/>
    </source>
</evidence>
<evidence type="ECO:0000313" key="10">
    <source>
        <dbReference type="Proteomes" id="UP000032869"/>
    </source>
</evidence>
<dbReference type="PIRSF" id="PIRSF005427">
    <property type="entry name" value="RseB"/>
    <property type="match status" value="1"/>
</dbReference>
<dbReference type="InterPro" id="IPR005588">
    <property type="entry name" value="MucB_RseB"/>
</dbReference>
<dbReference type="CDD" id="cd16327">
    <property type="entry name" value="RseB"/>
    <property type="match status" value="1"/>
</dbReference>
<dbReference type="Proteomes" id="UP000032869">
    <property type="component" value="Unassembled WGS sequence"/>
</dbReference>
<evidence type="ECO:0000256" key="2">
    <source>
        <dbReference type="ARBA" id="ARBA00008150"/>
    </source>
</evidence>
<comment type="subcellular location">
    <subcellularLocation>
        <location evidence="1">Periplasm</location>
    </subcellularLocation>
</comment>
<reference evidence="10 11" key="1">
    <citation type="submission" date="2014-08" db="EMBL/GenBank/DDBJ databases">
        <title>Genome sequences of NCPPB Pectobacterium isolates.</title>
        <authorList>
            <person name="Glover R.H."/>
            <person name="Sapp M."/>
            <person name="Elphinstone J."/>
        </authorList>
    </citation>
    <scope>NUCLEOTIDE SEQUENCE [LARGE SCALE GENOMIC DNA]</scope>
    <source>
        <strain evidence="9 10">NCPPB 2793</strain>
        <strain evidence="8 11">NCPPB 2795</strain>
    </source>
</reference>
<dbReference type="GO" id="GO:0032885">
    <property type="term" value="P:regulation of polysaccharide biosynthetic process"/>
    <property type="evidence" value="ECO:0007669"/>
    <property type="project" value="TreeGrafter"/>
</dbReference>
<dbReference type="AlphaFoldDB" id="A0A093SC93"/>